<keyword evidence="2" id="KW-1185">Reference proteome</keyword>
<name>A0A1G8N9Q7_9FLAO</name>
<evidence type="ECO:0000313" key="2">
    <source>
        <dbReference type="Proteomes" id="UP000182367"/>
    </source>
</evidence>
<evidence type="ECO:0000313" key="1">
    <source>
        <dbReference type="EMBL" id="SDI76843.1"/>
    </source>
</evidence>
<dbReference type="Proteomes" id="UP000182367">
    <property type="component" value="Unassembled WGS sequence"/>
</dbReference>
<dbReference type="Pfam" id="PF19630">
    <property type="entry name" value="DUF6134"/>
    <property type="match status" value="1"/>
</dbReference>
<organism evidence="1 2">
    <name type="scientific">Flavobacterium glycines</name>
    <dbReference type="NCBI Taxonomy" id="551990"/>
    <lineage>
        <taxon>Bacteria</taxon>
        <taxon>Pseudomonadati</taxon>
        <taxon>Bacteroidota</taxon>
        <taxon>Flavobacteriia</taxon>
        <taxon>Flavobacteriales</taxon>
        <taxon>Flavobacteriaceae</taxon>
        <taxon>Flavobacterium</taxon>
    </lineage>
</organism>
<gene>
    <name evidence="1" type="ORF">SAMN05192550_0762</name>
</gene>
<comment type="caution">
    <text evidence="1">The sequence shown here is derived from an EMBL/GenBank/DDBJ whole genome shotgun (WGS) entry which is preliminary data.</text>
</comment>
<dbReference type="EMBL" id="FNEO01000001">
    <property type="protein sequence ID" value="SDI76843.1"/>
    <property type="molecule type" value="Genomic_DNA"/>
</dbReference>
<dbReference type="InterPro" id="IPR045767">
    <property type="entry name" value="DUF6134"/>
</dbReference>
<protein>
    <submittedName>
        <fullName evidence="1">Uncharacterized protein</fullName>
    </submittedName>
</protein>
<accession>A0A1G8N9Q7</accession>
<reference evidence="1 2" key="1">
    <citation type="submission" date="2016-10" db="EMBL/GenBank/DDBJ databases">
        <authorList>
            <person name="Varghese N."/>
            <person name="Submissions S."/>
        </authorList>
    </citation>
    <scope>NUCLEOTIDE SEQUENCE [LARGE SCALE GENOMIC DNA]</scope>
    <source>
        <strain evidence="1 2">Gm-149</strain>
    </source>
</reference>
<proteinExistence type="predicted"/>
<sequence>MLTLIVFSLLKKCMSPNLISLFFKTATHLKAFISKVLIRFSIKLILFLPIISLSQNSRLDYNVMFSGHNIGWLRLEKNDVGNKSDLLLVSEIKTRLLFPIRIFSKETSTYENGKLIYSSQFRKTNGKTNLNKEIRFVENEYEIVENDKKTKLSCPKIDSNLLSLFFQEPKNSKEVYCDNQQSFIKVSKADDGGYQMKFPNGNYNCYYYKEGICVKVKMQHKFYIAEIIIKY</sequence>